<sequence length="270" mass="30579">MTIERMSSLEERFVGLRLRVFDSGYAHLDSSWSMRDVCSPYTRLYFAYRGEGWIRTPAGERVLRAGYMYLIPSGLKFDYWCDGEMDKLYIHVALELPDGFDLLGGFADGLELELPEVLGEELLRAYRGGDLRAALRLKGCVFEALAEFVDGYGAMLRPISSYSPLTHAAFRVIKRELSSHLTLKDIAAALDINPSTLGKRFHAETGLAISDYMDSLLMQQLQRRLLAGDSTLSEIADELGFCDQFYMSRYFKKRQGETPSAYRRRLSGAV</sequence>
<dbReference type="InterPro" id="IPR009057">
    <property type="entry name" value="Homeodomain-like_sf"/>
</dbReference>
<evidence type="ECO:0000256" key="2">
    <source>
        <dbReference type="ARBA" id="ARBA00023125"/>
    </source>
</evidence>
<proteinExistence type="predicted"/>
<dbReference type="AlphaFoldDB" id="A0A9D1S590"/>
<evidence type="ECO:0000256" key="3">
    <source>
        <dbReference type="ARBA" id="ARBA00023163"/>
    </source>
</evidence>
<keyword evidence="2" id="KW-0238">DNA-binding</keyword>
<dbReference type="InterPro" id="IPR018060">
    <property type="entry name" value="HTH_AraC"/>
</dbReference>
<gene>
    <name evidence="5" type="ORF">IAC59_07355</name>
</gene>
<dbReference type="SUPFAM" id="SSF46689">
    <property type="entry name" value="Homeodomain-like"/>
    <property type="match status" value="2"/>
</dbReference>
<keyword evidence="3" id="KW-0804">Transcription</keyword>
<dbReference type="Proteomes" id="UP000824123">
    <property type="component" value="Unassembled WGS sequence"/>
</dbReference>
<dbReference type="SMART" id="SM00342">
    <property type="entry name" value="HTH_ARAC"/>
    <property type="match status" value="1"/>
</dbReference>
<dbReference type="PANTHER" id="PTHR46796">
    <property type="entry name" value="HTH-TYPE TRANSCRIPTIONAL ACTIVATOR RHAS-RELATED"/>
    <property type="match status" value="1"/>
</dbReference>
<dbReference type="EMBL" id="DVNK01000044">
    <property type="protein sequence ID" value="HIU47062.1"/>
    <property type="molecule type" value="Genomic_DNA"/>
</dbReference>
<evidence type="ECO:0000259" key="4">
    <source>
        <dbReference type="PROSITE" id="PS01124"/>
    </source>
</evidence>
<dbReference type="SUPFAM" id="SSF51215">
    <property type="entry name" value="Regulatory protein AraC"/>
    <property type="match status" value="1"/>
</dbReference>
<dbReference type="Pfam" id="PF12833">
    <property type="entry name" value="HTH_18"/>
    <property type="match status" value="1"/>
</dbReference>
<evidence type="ECO:0000313" key="5">
    <source>
        <dbReference type="EMBL" id="HIU47062.1"/>
    </source>
</evidence>
<dbReference type="PROSITE" id="PS01124">
    <property type="entry name" value="HTH_ARAC_FAMILY_2"/>
    <property type="match status" value="1"/>
</dbReference>
<organism evidence="5 6">
    <name type="scientific">Candidatus Fimadaptatus faecigallinarum</name>
    <dbReference type="NCBI Taxonomy" id="2840814"/>
    <lineage>
        <taxon>Bacteria</taxon>
        <taxon>Bacillati</taxon>
        <taxon>Bacillota</taxon>
        <taxon>Clostridia</taxon>
        <taxon>Eubacteriales</taxon>
        <taxon>Candidatus Fimadaptatus</taxon>
    </lineage>
</organism>
<protein>
    <submittedName>
        <fullName evidence="5">Helix-turn-helix transcriptional regulator</fullName>
    </submittedName>
</protein>
<name>A0A9D1S590_9FIRM</name>
<comment type="caution">
    <text evidence="5">The sequence shown here is derived from an EMBL/GenBank/DDBJ whole genome shotgun (WGS) entry which is preliminary data.</text>
</comment>
<dbReference type="Gene3D" id="1.10.10.60">
    <property type="entry name" value="Homeodomain-like"/>
    <property type="match status" value="1"/>
</dbReference>
<dbReference type="GO" id="GO:0043565">
    <property type="term" value="F:sequence-specific DNA binding"/>
    <property type="evidence" value="ECO:0007669"/>
    <property type="project" value="InterPro"/>
</dbReference>
<evidence type="ECO:0000313" key="6">
    <source>
        <dbReference type="Proteomes" id="UP000824123"/>
    </source>
</evidence>
<accession>A0A9D1S590</accession>
<keyword evidence="1" id="KW-0805">Transcription regulation</keyword>
<dbReference type="InterPro" id="IPR037923">
    <property type="entry name" value="HTH-like"/>
</dbReference>
<reference evidence="5" key="1">
    <citation type="submission" date="2020-10" db="EMBL/GenBank/DDBJ databases">
        <authorList>
            <person name="Gilroy R."/>
        </authorList>
    </citation>
    <scope>NUCLEOTIDE SEQUENCE</scope>
    <source>
        <strain evidence="5">ChiSxjej2B14-8506</strain>
    </source>
</reference>
<dbReference type="GO" id="GO:0003700">
    <property type="term" value="F:DNA-binding transcription factor activity"/>
    <property type="evidence" value="ECO:0007669"/>
    <property type="project" value="InterPro"/>
</dbReference>
<dbReference type="InterPro" id="IPR050204">
    <property type="entry name" value="AraC_XylS_family_regulators"/>
</dbReference>
<reference evidence="5" key="2">
    <citation type="journal article" date="2021" name="PeerJ">
        <title>Extensive microbial diversity within the chicken gut microbiome revealed by metagenomics and culture.</title>
        <authorList>
            <person name="Gilroy R."/>
            <person name="Ravi A."/>
            <person name="Getino M."/>
            <person name="Pursley I."/>
            <person name="Horton D.L."/>
            <person name="Alikhan N.F."/>
            <person name="Baker D."/>
            <person name="Gharbi K."/>
            <person name="Hall N."/>
            <person name="Watson M."/>
            <person name="Adriaenssens E.M."/>
            <person name="Foster-Nyarko E."/>
            <person name="Jarju S."/>
            <person name="Secka A."/>
            <person name="Antonio M."/>
            <person name="Oren A."/>
            <person name="Chaudhuri R.R."/>
            <person name="La Ragione R."/>
            <person name="Hildebrand F."/>
            <person name="Pallen M.J."/>
        </authorList>
    </citation>
    <scope>NUCLEOTIDE SEQUENCE</scope>
    <source>
        <strain evidence="5">ChiSxjej2B14-8506</strain>
    </source>
</reference>
<evidence type="ECO:0000256" key="1">
    <source>
        <dbReference type="ARBA" id="ARBA00023015"/>
    </source>
</evidence>
<feature type="domain" description="HTH araC/xylS-type" evidence="4">
    <location>
        <begin position="167"/>
        <end position="265"/>
    </location>
</feature>